<dbReference type="AlphaFoldDB" id="A0A8H3IUF7"/>
<proteinExistence type="predicted"/>
<dbReference type="Proteomes" id="UP000664169">
    <property type="component" value="Unassembled WGS sequence"/>
</dbReference>
<reference evidence="2" key="1">
    <citation type="submission" date="2021-03" db="EMBL/GenBank/DDBJ databases">
        <authorList>
            <person name="Tagirdzhanova G."/>
        </authorList>
    </citation>
    <scope>NUCLEOTIDE SEQUENCE</scope>
</reference>
<protein>
    <submittedName>
        <fullName evidence="2">Uncharacterized protein</fullName>
    </submittedName>
</protein>
<feature type="region of interest" description="Disordered" evidence="1">
    <location>
        <begin position="46"/>
        <end position="70"/>
    </location>
</feature>
<dbReference type="EMBL" id="CAJPDQ010000026">
    <property type="protein sequence ID" value="CAF9927024.1"/>
    <property type="molecule type" value="Genomic_DNA"/>
</dbReference>
<dbReference type="OrthoDB" id="3439027at2759"/>
<organism evidence="2 3">
    <name type="scientific">Gomphillus americanus</name>
    <dbReference type="NCBI Taxonomy" id="1940652"/>
    <lineage>
        <taxon>Eukaryota</taxon>
        <taxon>Fungi</taxon>
        <taxon>Dikarya</taxon>
        <taxon>Ascomycota</taxon>
        <taxon>Pezizomycotina</taxon>
        <taxon>Lecanoromycetes</taxon>
        <taxon>OSLEUM clade</taxon>
        <taxon>Ostropomycetidae</taxon>
        <taxon>Ostropales</taxon>
        <taxon>Graphidaceae</taxon>
        <taxon>Gomphilloideae</taxon>
        <taxon>Gomphillus</taxon>
    </lineage>
</organism>
<evidence type="ECO:0000313" key="3">
    <source>
        <dbReference type="Proteomes" id="UP000664169"/>
    </source>
</evidence>
<accession>A0A8H3IUF7</accession>
<comment type="caution">
    <text evidence="2">The sequence shown here is derived from an EMBL/GenBank/DDBJ whole genome shotgun (WGS) entry which is preliminary data.</text>
</comment>
<keyword evidence="3" id="KW-1185">Reference proteome</keyword>
<feature type="compositionally biased region" description="Polar residues" evidence="1">
    <location>
        <begin position="47"/>
        <end position="67"/>
    </location>
</feature>
<feature type="compositionally biased region" description="Pro residues" evidence="1">
    <location>
        <begin position="109"/>
        <end position="118"/>
    </location>
</feature>
<evidence type="ECO:0000256" key="1">
    <source>
        <dbReference type="SAM" id="MobiDB-lite"/>
    </source>
</evidence>
<feature type="region of interest" description="Disordered" evidence="1">
    <location>
        <begin position="102"/>
        <end position="172"/>
    </location>
</feature>
<gene>
    <name evidence="2" type="ORF">GOMPHAMPRED_004295</name>
</gene>
<name>A0A8H3IUF7_9LECA</name>
<feature type="compositionally biased region" description="Basic residues" evidence="1">
    <location>
        <begin position="147"/>
        <end position="156"/>
    </location>
</feature>
<sequence length="197" mass="22696">MPRKPRLAESDRRYSWPPFKLSFTTKKKDIDEDPFSYFMEPLVDESPLNSANVGSNIRSRSLSPRTASNKDKVLKSPVISRLRQWVQNMEVRYLHVNRGPLSDEITQLPTPPRTPSPSPSSKRPASPEEEPEMMLDVIDITSSPSQRGRRRTRTARRQYGDRTVRSHSKKARVWREPDSDLWSVLEEPDDVGLGIQI</sequence>
<evidence type="ECO:0000313" key="2">
    <source>
        <dbReference type="EMBL" id="CAF9927024.1"/>
    </source>
</evidence>